<dbReference type="PANTHER" id="PTHR43777:SF1">
    <property type="entry name" value="MOLYBDENUM COFACTOR CYTIDYLYLTRANSFERASE"/>
    <property type="match status" value="1"/>
</dbReference>
<gene>
    <name evidence="2" type="ORF">HPE63_02630</name>
</gene>
<evidence type="ECO:0000313" key="3">
    <source>
        <dbReference type="Proteomes" id="UP000598350"/>
    </source>
</evidence>
<feature type="domain" description="MobA-like NTP transferase" evidence="1">
    <location>
        <begin position="9"/>
        <end position="171"/>
    </location>
</feature>
<dbReference type="InterPro" id="IPR029044">
    <property type="entry name" value="Nucleotide-diphossugar_trans"/>
</dbReference>
<sequence>MGKKNQIAVIVLAAGESSRMQQPKQLLPWGESTLLGHAIEIAMNSMANEVYVVLGANAAKIQEQIDLSKIKCMVNKDWKKGLGSSIAHAVQYLAKSDKHYDGLLFMLCDQPLIDTNYLNSMISTFTDGVKNIVATAYKQRNGVPVLYHKKYIPLLSTLDGDSGAKEIIAKNREDVIALSAEGKEIDLDTYAAYQHMIQQSKNR</sequence>
<evidence type="ECO:0000313" key="2">
    <source>
        <dbReference type="EMBL" id="MBD0849550.1"/>
    </source>
</evidence>
<accession>A0ABR7V783</accession>
<dbReference type="CDD" id="cd04182">
    <property type="entry name" value="GT_2_like_f"/>
    <property type="match status" value="1"/>
</dbReference>
<evidence type="ECO:0000259" key="1">
    <source>
        <dbReference type="Pfam" id="PF12804"/>
    </source>
</evidence>
<organism evidence="2 3">
    <name type="scientific">Maribacter arenosus</name>
    <dbReference type="NCBI Taxonomy" id="1854708"/>
    <lineage>
        <taxon>Bacteria</taxon>
        <taxon>Pseudomonadati</taxon>
        <taxon>Bacteroidota</taxon>
        <taxon>Flavobacteriia</taxon>
        <taxon>Flavobacteriales</taxon>
        <taxon>Flavobacteriaceae</taxon>
        <taxon>Maribacter</taxon>
    </lineage>
</organism>
<dbReference type="InterPro" id="IPR025877">
    <property type="entry name" value="MobA-like_NTP_Trfase"/>
</dbReference>
<dbReference type="PANTHER" id="PTHR43777">
    <property type="entry name" value="MOLYBDENUM COFACTOR CYTIDYLYLTRANSFERASE"/>
    <property type="match status" value="1"/>
</dbReference>
<dbReference type="Proteomes" id="UP000598350">
    <property type="component" value="Unassembled WGS sequence"/>
</dbReference>
<protein>
    <submittedName>
        <fullName evidence="2">Nucleotidyltransferase family protein</fullName>
    </submittedName>
</protein>
<dbReference type="Gene3D" id="3.90.550.10">
    <property type="entry name" value="Spore Coat Polysaccharide Biosynthesis Protein SpsA, Chain A"/>
    <property type="match status" value="1"/>
</dbReference>
<proteinExistence type="predicted"/>
<reference evidence="2 3" key="1">
    <citation type="submission" date="2020-05" db="EMBL/GenBank/DDBJ databases">
        <title>The draft genome sequence of Maribacter arenosus CAU 1321.</title>
        <authorList>
            <person name="Mu L."/>
        </authorList>
    </citation>
    <scope>NUCLEOTIDE SEQUENCE [LARGE SCALE GENOMIC DNA]</scope>
    <source>
        <strain evidence="2 3">CAU 1321</strain>
    </source>
</reference>
<name>A0ABR7V783_9FLAO</name>
<keyword evidence="3" id="KW-1185">Reference proteome</keyword>
<dbReference type="EMBL" id="JABTCG010000001">
    <property type="protein sequence ID" value="MBD0849550.1"/>
    <property type="molecule type" value="Genomic_DNA"/>
</dbReference>
<comment type="caution">
    <text evidence="2">The sequence shown here is derived from an EMBL/GenBank/DDBJ whole genome shotgun (WGS) entry which is preliminary data.</text>
</comment>
<dbReference type="Pfam" id="PF12804">
    <property type="entry name" value="NTP_transf_3"/>
    <property type="match status" value="1"/>
</dbReference>
<dbReference type="SUPFAM" id="SSF53448">
    <property type="entry name" value="Nucleotide-diphospho-sugar transferases"/>
    <property type="match status" value="1"/>
</dbReference>
<dbReference type="RefSeq" id="WP_188312671.1">
    <property type="nucleotide sequence ID" value="NZ_JABTCG010000001.1"/>
</dbReference>